<evidence type="ECO:0000256" key="2">
    <source>
        <dbReference type="ARBA" id="ARBA00004496"/>
    </source>
</evidence>
<dbReference type="GO" id="GO:0036221">
    <property type="term" value="F:UTP diphosphatase activity"/>
    <property type="evidence" value="ECO:0007669"/>
    <property type="project" value="RHEA"/>
</dbReference>
<comment type="similarity">
    <text evidence="6">Belongs to the Maf family. YhdE subfamily.</text>
</comment>
<keyword evidence="5 6" id="KW-0546">Nucleotide metabolism</keyword>
<dbReference type="RefSeq" id="WP_044645669.1">
    <property type="nucleotide sequence ID" value="NZ_JTHP01000011.1"/>
</dbReference>
<comment type="catalytic activity">
    <reaction evidence="6">
        <text>dTTP + H2O = dTMP + diphosphate + H(+)</text>
        <dbReference type="Rhea" id="RHEA:28534"/>
        <dbReference type="ChEBI" id="CHEBI:15377"/>
        <dbReference type="ChEBI" id="CHEBI:15378"/>
        <dbReference type="ChEBI" id="CHEBI:33019"/>
        <dbReference type="ChEBI" id="CHEBI:37568"/>
        <dbReference type="ChEBI" id="CHEBI:63528"/>
        <dbReference type="EC" id="3.6.1.9"/>
    </reaction>
</comment>
<feature type="site" description="Important for substrate specificity" evidence="6">
    <location>
        <position position="163"/>
    </location>
</feature>
<dbReference type="FunFam" id="3.90.950.10:FF:000005">
    <property type="entry name" value="7-methyl-GTP pyrophosphatase"/>
    <property type="match status" value="1"/>
</dbReference>
<dbReference type="EMBL" id="JTHP01000011">
    <property type="protein sequence ID" value="KJD46138.1"/>
    <property type="molecule type" value="Genomic_DNA"/>
</dbReference>
<comment type="cofactor">
    <cofactor evidence="1 6">
        <name>a divalent metal cation</name>
        <dbReference type="ChEBI" id="CHEBI:60240"/>
    </cofactor>
</comment>
<dbReference type="OrthoDB" id="9807767at2"/>
<evidence type="ECO:0000256" key="6">
    <source>
        <dbReference type="HAMAP-Rule" id="MF_00528"/>
    </source>
</evidence>
<dbReference type="GO" id="GO:0036218">
    <property type="term" value="F:dTTP diphosphatase activity"/>
    <property type="evidence" value="ECO:0007669"/>
    <property type="project" value="RHEA"/>
</dbReference>
<dbReference type="CDD" id="cd00555">
    <property type="entry name" value="Maf"/>
    <property type="match status" value="1"/>
</dbReference>
<sequence>MDGKITPRIILASTSPRRKELLSFLRLPFDVMPSHADESTPESWTPQQIVETLAVRKAEVVVSIASQSEEDGLVIGSDTIVVLDGLVLGKPVDHADAVRMLTALQGRTHRVFTGVACIYTATGKTLVSHRQTEVTMKPLSHEQIVAYVNTGEPSDKAGAYGIQGLGATLVESIQGCYFNVVGLPLSLLSDMLSEFGVSVLQP</sequence>
<protein>
    <recommendedName>
        <fullName evidence="6">dTTP/UTP pyrophosphatase</fullName>
        <shortName evidence="6">dTTPase/UTPase</shortName>
        <ecNumber evidence="6">3.6.1.9</ecNumber>
    </recommendedName>
    <alternativeName>
        <fullName evidence="6">Nucleoside triphosphate pyrophosphatase</fullName>
    </alternativeName>
    <alternativeName>
        <fullName evidence="6">Nucleotide pyrophosphatase</fullName>
        <shortName evidence="6">Nucleotide PPase</shortName>
    </alternativeName>
</protein>
<dbReference type="SUPFAM" id="SSF52972">
    <property type="entry name" value="ITPase-like"/>
    <property type="match status" value="1"/>
</dbReference>
<dbReference type="Proteomes" id="UP000032534">
    <property type="component" value="Unassembled WGS sequence"/>
</dbReference>
<organism evidence="7 8">
    <name type="scientific">Paenibacillus terrae</name>
    <dbReference type="NCBI Taxonomy" id="159743"/>
    <lineage>
        <taxon>Bacteria</taxon>
        <taxon>Bacillati</taxon>
        <taxon>Bacillota</taxon>
        <taxon>Bacilli</taxon>
        <taxon>Bacillales</taxon>
        <taxon>Paenibacillaceae</taxon>
        <taxon>Paenibacillus</taxon>
    </lineage>
</organism>
<evidence type="ECO:0000313" key="7">
    <source>
        <dbReference type="EMBL" id="KJD46138.1"/>
    </source>
</evidence>
<evidence type="ECO:0000256" key="5">
    <source>
        <dbReference type="ARBA" id="ARBA00023080"/>
    </source>
</evidence>
<dbReference type="AlphaFoldDB" id="A0A0D7X590"/>
<evidence type="ECO:0000256" key="4">
    <source>
        <dbReference type="ARBA" id="ARBA00022801"/>
    </source>
</evidence>
<keyword evidence="8" id="KW-1185">Reference proteome</keyword>
<name>A0A0D7X590_9BACL</name>
<evidence type="ECO:0000256" key="3">
    <source>
        <dbReference type="ARBA" id="ARBA00022490"/>
    </source>
</evidence>
<dbReference type="GO" id="GO:0005737">
    <property type="term" value="C:cytoplasm"/>
    <property type="evidence" value="ECO:0007669"/>
    <property type="project" value="UniProtKB-SubCell"/>
</dbReference>
<evidence type="ECO:0000313" key="8">
    <source>
        <dbReference type="Proteomes" id="UP000032534"/>
    </source>
</evidence>
<dbReference type="EC" id="3.6.1.9" evidence="6"/>
<dbReference type="InterPro" id="IPR003697">
    <property type="entry name" value="Maf-like"/>
</dbReference>
<comment type="subcellular location">
    <subcellularLocation>
        <location evidence="2 6">Cytoplasm</location>
    </subcellularLocation>
</comment>
<dbReference type="NCBIfam" id="TIGR00172">
    <property type="entry name" value="maf"/>
    <property type="match status" value="1"/>
</dbReference>
<comment type="function">
    <text evidence="6">Nucleoside triphosphate pyrophosphatase that hydrolyzes dTTP and UTP. May have a dual role in cell division arrest and in preventing the incorporation of modified nucleotides into cellular nucleic acids.</text>
</comment>
<feature type="site" description="Important for substrate specificity" evidence="6">
    <location>
        <position position="79"/>
    </location>
</feature>
<dbReference type="PIRSF" id="PIRSF006305">
    <property type="entry name" value="Maf"/>
    <property type="match status" value="1"/>
</dbReference>
<evidence type="ECO:0000256" key="1">
    <source>
        <dbReference type="ARBA" id="ARBA00001968"/>
    </source>
</evidence>
<accession>A0A0D7X590</accession>
<feature type="active site" description="Proton acceptor" evidence="6">
    <location>
        <position position="78"/>
    </location>
</feature>
<comment type="catalytic activity">
    <reaction evidence="6">
        <text>UTP + H2O = UMP + diphosphate + H(+)</text>
        <dbReference type="Rhea" id="RHEA:29395"/>
        <dbReference type="ChEBI" id="CHEBI:15377"/>
        <dbReference type="ChEBI" id="CHEBI:15378"/>
        <dbReference type="ChEBI" id="CHEBI:33019"/>
        <dbReference type="ChEBI" id="CHEBI:46398"/>
        <dbReference type="ChEBI" id="CHEBI:57865"/>
        <dbReference type="EC" id="3.6.1.9"/>
    </reaction>
</comment>
<comment type="caution">
    <text evidence="6">Lacks conserved residue(s) required for the propagation of feature annotation.</text>
</comment>
<keyword evidence="3 6" id="KW-0963">Cytoplasm</keyword>
<gene>
    <name evidence="7" type="ORF">QD47_08185</name>
</gene>
<dbReference type="Pfam" id="PF02545">
    <property type="entry name" value="Maf"/>
    <property type="match status" value="1"/>
</dbReference>
<dbReference type="PANTHER" id="PTHR43213">
    <property type="entry name" value="BIFUNCTIONAL DTTP/UTP PYROPHOSPHATASE/METHYLTRANSFERASE PROTEIN-RELATED"/>
    <property type="match status" value="1"/>
</dbReference>
<dbReference type="InterPro" id="IPR029001">
    <property type="entry name" value="ITPase-like_fam"/>
</dbReference>
<dbReference type="Gene3D" id="3.90.950.10">
    <property type="match status" value="1"/>
</dbReference>
<keyword evidence="4 6" id="KW-0378">Hydrolase</keyword>
<dbReference type="PANTHER" id="PTHR43213:SF5">
    <property type="entry name" value="BIFUNCTIONAL DTTP_UTP PYROPHOSPHATASE_METHYLTRANSFERASE PROTEIN-RELATED"/>
    <property type="match status" value="1"/>
</dbReference>
<dbReference type="HAMAP" id="MF_00528">
    <property type="entry name" value="Maf"/>
    <property type="match status" value="1"/>
</dbReference>
<reference evidence="7 8" key="1">
    <citation type="submission" date="2014-11" db="EMBL/GenBank/DDBJ databases">
        <title>Draft Genome Sequences of Paenibacillus polymyxa NRRL B-30509 and Paenibacillus terrae NRRL B-30644, Strains from a Poultry Environment that Produce Tridecaptin A and Paenicidins.</title>
        <authorList>
            <person name="van Belkum M.J."/>
            <person name="Lohans C.T."/>
            <person name="Vederas J.C."/>
        </authorList>
    </citation>
    <scope>NUCLEOTIDE SEQUENCE [LARGE SCALE GENOMIC DNA]</scope>
    <source>
        <strain evidence="7 8">NRRL B-30644</strain>
    </source>
</reference>
<feature type="site" description="Important for substrate specificity" evidence="6">
    <location>
        <position position="17"/>
    </location>
</feature>
<comment type="caution">
    <text evidence="7">The sequence shown here is derived from an EMBL/GenBank/DDBJ whole genome shotgun (WGS) entry which is preliminary data.</text>
</comment>
<proteinExistence type="inferred from homology"/>
<dbReference type="PATRIC" id="fig|159743.3.peg.1797"/>
<dbReference type="GO" id="GO:0009117">
    <property type="term" value="P:nucleotide metabolic process"/>
    <property type="evidence" value="ECO:0007669"/>
    <property type="project" value="UniProtKB-KW"/>
</dbReference>